<evidence type="ECO:0000313" key="4">
    <source>
        <dbReference type="Proteomes" id="UP000789704"/>
    </source>
</evidence>
<feature type="compositionally biased region" description="Basic and acidic residues" evidence="1">
    <location>
        <begin position="89"/>
        <end position="107"/>
    </location>
</feature>
<feature type="region of interest" description="Disordered" evidence="1">
    <location>
        <begin position="74"/>
        <end position="114"/>
    </location>
</feature>
<dbReference type="InterPro" id="IPR009061">
    <property type="entry name" value="DNA-bd_dom_put_sf"/>
</dbReference>
<organism evidence="3 4">
    <name type="scientific">Paraburkholderia saeva</name>
    <dbReference type="NCBI Taxonomy" id="2777537"/>
    <lineage>
        <taxon>Bacteria</taxon>
        <taxon>Pseudomonadati</taxon>
        <taxon>Pseudomonadota</taxon>
        <taxon>Betaproteobacteria</taxon>
        <taxon>Burkholderiales</taxon>
        <taxon>Burkholderiaceae</taxon>
        <taxon>Paraburkholderia</taxon>
    </lineage>
</organism>
<dbReference type="InterPro" id="IPR010093">
    <property type="entry name" value="SinI_DNA-bd"/>
</dbReference>
<dbReference type="AlphaFoldDB" id="A0A9N8RV64"/>
<feature type="domain" description="Helix-turn-helix" evidence="2">
    <location>
        <begin position="12"/>
        <end position="62"/>
    </location>
</feature>
<dbReference type="RefSeq" id="WP_407674227.1">
    <property type="nucleotide sequence ID" value="NZ_CAJQZC010000002.1"/>
</dbReference>
<dbReference type="SUPFAM" id="SSF46955">
    <property type="entry name" value="Putative DNA-binding domain"/>
    <property type="match status" value="1"/>
</dbReference>
<dbReference type="NCBIfam" id="TIGR01764">
    <property type="entry name" value="excise"/>
    <property type="match status" value="1"/>
</dbReference>
<protein>
    <recommendedName>
        <fullName evidence="2">Helix-turn-helix domain-containing protein</fullName>
    </recommendedName>
</protein>
<accession>A0A9N8RV64</accession>
<evidence type="ECO:0000256" key="1">
    <source>
        <dbReference type="SAM" id="MobiDB-lite"/>
    </source>
</evidence>
<evidence type="ECO:0000313" key="3">
    <source>
        <dbReference type="EMBL" id="CAG4892208.1"/>
    </source>
</evidence>
<sequence length="114" mass="12557">MRTIAESSIDKLSANEAAVFLGVSPRHVYDLAAPGGPIPCYRIGSRIVFSKEDLETYLQSCRVEKAPPIRAQLRSTPKLVTGSSTGESALERYCRERGLKPKLEPSPKAKKARR</sequence>
<reference evidence="3" key="1">
    <citation type="submission" date="2021-04" db="EMBL/GenBank/DDBJ databases">
        <authorList>
            <person name="Vanwijnsberghe S."/>
        </authorList>
    </citation>
    <scope>NUCLEOTIDE SEQUENCE</scope>
    <source>
        <strain evidence="3">LMG 31841</strain>
    </source>
</reference>
<proteinExistence type="predicted"/>
<comment type="caution">
    <text evidence="3">The sequence shown here is derived from an EMBL/GenBank/DDBJ whole genome shotgun (WGS) entry which is preliminary data.</text>
</comment>
<dbReference type="InterPro" id="IPR041657">
    <property type="entry name" value="HTH_17"/>
</dbReference>
<dbReference type="Pfam" id="PF12728">
    <property type="entry name" value="HTH_17"/>
    <property type="match status" value="1"/>
</dbReference>
<name>A0A9N8RV64_9BURK</name>
<keyword evidence="4" id="KW-1185">Reference proteome</keyword>
<gene>
    <name evidence="3" type="ORF">LMG31841_01573</name>
</gene>
<dbReference type="EMBL" id="CAJQZC010000002">
    <property type="protein sequence ID" value="CAG4892208.1"/>
    <property type="molecule type" value="Genomic_DNA"/>
</dbReference>
<dbReference type="GO" id="GO:0003677">
    <property type="term" value="F:DNA binding"/>
    <property type="evidence" value="ECO:0007669"/>
    <property type="project" value="InterPro"/>
</dbReference>
<dbReference type="Proteomes" id="UP000789704">
    <property type="component" value="Unassembled WGS sequence"/>
</dbReference>
<evidence type="ECO:0000259" key="2">
    <source>
        <dbReference type="Pfam" id="PF12728"/>
    </source>
</evidence>